<dbReference type="Gene3D" id="2.170.130.10">
    <property type="entry name" value="TonB-dependent receptor, plug domain"/>
    <property type="match status" value="1"/>
</dbReference>
<dbReference type="AlphaFoldDB" id="H8KLY1"/>
<keyword evidence="5" id="KW-0732">Signal</keyword>
<dbReference type="eggNOG" id="COG4771">
    <property type="taxonomic scope" value="Bacteria"/>
</dbReference>
<reference evidence="14" key="1">
    <citation type="submission" date="2012-02" db="EMBL/GenBank/DDBJ databases">
        <title>The complete genome of Solitalea canadensis DSM 3403.</title>
        <authorList>
            <consortium name="US DOE Joint Genome Institute (JGI-PGF)"/>
            <person name="Lucas S."/>
            <person name="Copeland A."/>
            <person name="Lapidus A."/>
            <person name="Glavina del Rio T."/>
            <person name="Dalin E."/>
            <person name="Tice H."/>
            <person name="Bruce D."/>
            <person name="Goodwin L."/>
            <person name="Pitluck S."/>
            <person name="Peters L."/>
            <person name="Ovchinnikova G."/>
            <person name="Lu M."/>
            <person name="Kyrpides N."/>
            <person name="Mavromatis K."/>
            <person name="Ivanova N."/>
            <person name="Brettin T."/>
            <person name="Detter J.C."/>
            <person name="Han C."/>
            <person name="Larimer F."/>
            <person name="Land M."/>
            <person name="Hauser L."/>
            <person name="Markowitz V."/>
            <person name="Cheng J.-F."/>
            <person name="Hugenholtz P."/>
            <person name="Woyke T."/>
            <person name="Wu D."/>
            <person name="Spring S."/>
            <person name="Schroeder M."/>
            <person name="Kopitz M."/>
            <person name="Brambilla E."/>
            <person name="Klenk H.-P."/>
            <person name="Eisen J.A."/>
        </authorList>
    </citation>
    <scope>NUCLEOTIDE SEQUENCE</scope>
    <source>
        <strain evidence="14">DSM 3403</strain>
    </source>
</reference>
<evidence type="ECO:0000256" key="2">
    <source>
        <dbReference type="ARBA" id="ARBA00022448"/>
    </source>
</evidence>
<comment type="subcellular location">
    <subcellularLocation>
        <location evidence="1 10">Cell outer membrane</location>
        <topology evidence="1 10">Multi-pass membrane protein</topology>
    </subcellularLocation>
</comment>
<feature type="domain" description="TonB-dependent receptor-like beta-barrel" evidence="12">
    <location>
        <begin position="462"/>
        <end position="885"/>
    </location>
</feature>
<dbReference type="Proteomes" id="UP000007590">
    <property type="component" value="Chromosome"/>
</dbReference>
<dbReference type="InterPro" id="IPR023997">
    <property type="entry name" value="TonB-dep_OMP_SusC/RagA_CS"/>
</dbReference>
<sequence>MHLYYSKYSNSLEALKFSYMKKRLLYFIMAFVFIANVVMAQTRTVTGTVTDKLDGGPIPGVSILVKGSSIGAQTNAEGKYSIAVPQGGTLVFKFVGYSSKEITLGSSNTVNVALEADSKQLGEVVVTALGISREKKALGYSASSISKEDITKTSPVSMMDGLQGKVAGAEISSQSGSPGASSKVILRGYASLTGNNQPLYVVDGVPISNSASTNALGVAAGASTGTSISRTTDFGNGSNDINPSDIESMTILKGAAATSLYGSRAASGVIVITTKSGKAGKTKVDFTTSSTFSNALFTPTLQSRNGQGWSGAFDSHENGSWGPALDGVNRPWGNAVNGEQLSKPYVANTNRFKDFYTTGNEFNNTIAISGGTEKNSFYLSYGNIASDGIVPTDADSYKRNTIALRGSTMLGGLKASASLNYVNRNAKAVSTGQGTTTGATLFQELIQTPVDINISSLEDYKNVYYNVDNYFTPYAQNPYFTVNENGNNFKSDRFYGNTALDYKFANWISASWKLGVDITNGRLKDWQAVAAPKAGTPNASKKALVGGVQENSNYSAELNTDFIVNLEKKINSDFTINGLVGINVNQRDNRIVNTRVEGLILDGFYDLSNSANSPNSSSFYSKRRLVGTYAQANLSYKDYLYLTLNARNDWSSTLPKDQNSFFYPGANLGFVVTDAFKSLQNSTISFAKLRASIGKTGNDAQPYSVANYLTAGNVGLGFGNLVFPMNGVGSFEVSNQIGNPQLRPELTTEWELGADLRFFNNRVGIDVAYYDKTTKDQILAVPISAGSGYTSRITNFGKIQNKGVELALNITPIKGQHFGWDLTYTYSKNNNKVLELPNSLTEVQLNTAYGVDLVAMVGQPLGLIKGHAAKTTPDGRVIVNASNGLPLVAQDKVVYGDINRKFSMGLVNKFTYDNWALGFSFDFRKGGLMYSYTSRLNYFVGNAVNTTLNDRKPFLVPNSVNEVIGSDGKVTGYVENTTAIGMASIADYFNQTNNNSMSREFVLDKSFIKMRDLSLTYTFPKSMVSKIAASNASVSVFGRNLFVWVPKENSFIDPEVSTFSNDLSGEFGEFGGGPSVRSFGVSLKVGF</sequence>
<evidence type="ECO:0000256" key="8">
    <source>
        <dbReference type="ARBA" id="ARBA00023170"/>
    </source>
</evidence>
<dbReference type="NCBIfam" id="TIGR04056">
    <property type="entry name" value="OMP_RagA_SusC"/>
    <property type="match status" value="1"/>
</dbReference>
<evidence type="ECO:0000259" key="12">
    <source>
        <dbReference type="Pfam" id="PF00593"/>
    </source>
</evidence>
<organism evidence="14 15">
    <name type="scientific">Solitalea canadensis (strain ATCC 29591 / DSM 3403 / JCM 21819 / LMG 8368 / NBRC 15130 / NCIMB 12057 / USAM 9D)</name>
    <name type="common">Flexibacter canadensis</name>
    <dbReference type="NCBI Taxonomy" id="929556"/>
    <lineage>
        <taxon>Bacteria</taxon>
        <taxon>Pseudomonadati</taxon>
        <taxon>Bacteroidota</taxon>
        <taxon>Sphingobacteriia</taxon>
        <taxon>Sphingobacteriales</taxon>
        <taxon>Sphingobacteriaceae</taxon>
        <taxon>Solitalea</taxon>
    </lineage>
</organism>
<dbReference type="GO" id="GO:0015344">
    <property type="term" value="F:siderophore uptake transmembrane transporter activity"/>
    <property type="evidence" value="ECO:0007669"/>
    <property type="project" value="TreeGrafter"/>
</dbReference>
<dbReference type="NCBIfam" id="TIGR04057">
    <property type="entry name" value="SusC_RagA_signa"/>
    <property type="match status" value="1"/>
</dbReference>
<dbReference type="KEGG" id="scn:Solca_3708"/>
<dbReference type="Pfam" id="PF00593">
    <property type="entry name" value="TonB_dep_Rec_b-barrel"/>
    <property type="match status" value="1"/>
</dbReference>
<dbReference type="InterPro" id="IPR023996">
    <property type="entry name" value="TonB-dep_OMP_SusC/RagA"/>
</dbReference>
<keyword evidence="7 10" id="KW-0472">Membrane</keyword>
<evidence type="ECO:0000256" key="11">
    <source>
        <dbReference type="RuleBase" id="RU003357"/>
    </source>
</evidence>
<dbReference type="Pfam" id="PF13715">
    <property type="entry name" value="CarbopepD_reg_2"/>
    <property type="match status" value="1"/>
</dbReference>
<evidence type="ECO:0000256" key="3">
    <source>
        <dbReference type="ARBA" id="ARBA00022452"/>
    </source>
</evidence>
<dbReference type="HOGENOM" id="CLU_004317_2_1_10"/>
<feature type="domain" description="TonB-dependent receptor plug" evidence="13">
    <location>
        <begin position="136"/>
        <end position="269"/>
    </location>
</feature>
<keyword evidence="3 10" id="KW-1134">Transmembrane beta strand</keyword>
<dbReference type="eggNOG" id="COG4206">
    <property type="taxonomic scope" value="Bacteria"/>
</dbReference>
<dbReference type="STRING" id="929556.Solca_3708"/>
<accession>H8KLY1</accession>
<dbReference type="InterPro" id="IPR037066">
    <property type="entry name" value="Plug_dom_sf"/>
</dbReference>
<dbReference type="InterPro" id="IPR000531">
    <property type="entry name" value="Beta-barrel_TonB"/>
</dbReference>
<keyword evidence="4 10" id="KW-0812">Transmembrane</keyword>
<comment type="similarity">
    <text evidence="10 11">Belongs to the TonB-dependent receptor family.</text>
</comment>
<dbReference type="InterPro" id="IPR008969">
    <property type="entry name" value="CarboxyPept-like_regulatory"/>
</dbReference>
<dbReference type="InterPro" id="IPR012910">
    <property type="entry name" value="Plug_dom"/>
</dbReference>
<evidence type="ECO:0000256" key="6">
    <source>
        <dbReference type="ARBA" id="ARBA00023077"/>
    </source>
</evidence>
<keyword evidence="2 10" id="KW-0813">Transport</keyword>
<evidence type="ECO:0000256" key="1">
    <source>
        <dbReference type="ARBA" id="ARBA00004571"/>
    </source>
</evidence>
<keyword evidence="9 10" id="KW-0998">Cell outer membrane</keyword>
<dbReference type="InterPro" id="IPR039426">
    <property type="entry name" value="TonB-dep_rcpt-like"/>
</dbReference>
<dbReference type="Gene3D" id="2.60.40.1120">
    <property type="entry name" value="Carboxypeptidase-like, regulatory domain"/>
    <property type="match status" value="1"/>
</dbReference>
<dbReference type="EMBL" id="CP003349">
    <property type="protein sequence ID" value="AFD08709.1"/>
    <property type="molecule type" value="Genomic_DNA"/>
</dbReference>
<evidence type="ECO:0000259" key="13">
    <source>
        <dbReference type="Pfam" id="PF07715"/>
    </source>
</evidence>
<dbReference type="SUPFAM" id="SSF56935">
    <property type="entry name" value="Porins"/>
    <property type="match status" value="1"/>
</dbReference>
<dbReference type="InterPro" id="IPR036942">
    <property type="entry name" value="Beta-barrel_TonB_sf"/>
</dbReference>
<dbReference type="PANTHER" id="PTHR30069:SF29">
    <property type="entry name" value="HEMOGLOBIN AND HEMOGLOBIN-HAPTOGLOBIN-BINDING PROTEIN 1-RELATED"/>
    <property type="match status" value="1"/>
</dbReference>
<evidence type="ECO:0000313" key="14">
    <source>
        <dbReference type="EMBL" id="AFD08709.1"/>
    </source>
</evidence>
<dbReference type="GO" id="GO:0009279">
    <property type="term" value="C:cell outer membrane"/>
    <property type="evidence" value="ECO:0007669"/>
    <property type="project" value="UniProtKB-SubCell"/>
</dbReference>
<keyword evidence="8" id="KW-0675">Receptor</keyword>
<dbReference type="PROSITE" id="PS52016">
    <property type="entry name" value="TONB_DEPENDENT_REC_3"/>
    <property type="match status" value="1"/>
</dbReference>
<proteinExistence type="inferred from homology"/>
<evidence type="ECO:0000256" key="5">
    <source>
        <dbReference type="ARBA" id="ARBA00022729"/>
    </source>
</evidence>
<dbReference type="SUPFAM" id="SSF49464">
    <property type="entry name" value="Carboxypeptidase regulatory domain-like"/>
    <property type="match status" value="1"/>
</dbReference>
<evidence type="ECO:0000256" key="4">
    <source>
        <dbReference type="ARBA" id="ARBA00022692"/>
    </source>
</evidence>
<keyword evidence="15" id="KW-1185">Reference proteome</keyword>
<name>H8KLY1_SOLCM</name>
<dbReference type="GO" id="GO:0044718">
    <property type="term" value="P:siderophore transmembrane transport"/>
    <property type="evidence" value="ECO:0007669"/>
    <property type="project" value="TreeGrafter"/>
</dbReference>
<evidence type="ECO:0000256" key="10">
    <source>
        <dbReference type="PROSITE-ProRule" id="PRU01360"/>
    </source>
</evidence>
<protein>
    <submittedName>
        <fullName evidence="14">TonB-linked outer membrane protein, SusC/RagA family</fullName>
    </submittedName>
</protein>
<evidence type="ECO:0000313" key="15">
    <source>
        <dbReference type="Proteomes" id="UP000007590"/>
    </source>
</evidence>
<dbReference type="Gene3D" id="2.40.170.20">
    <property type="entry name" value="TonB-dependent receptor, beta-barrel domain"/>
    <property type="match status" value="1"/>
</dbReference>
<evidence type="ECO:0000256" key="9">
    <source>
        <dbReference type="ARBA" id="ARBA00023237"/>
    </source>
</evidence>
<evidence type="ECO:0000256" key="7">
    <source>
        <dbReference type="ARBA" id="ARBA00023136"/>
    </source>
</evidence>
<gene>
    <name evidence="14" type="ordered locus">Solca_3708</name>
</gene>
<dbReference type="PANTHER" id="PTHR30069">
    <property type="entry name" value="TONB-DEPENDENT OUTER MEMBRANE RECEPTOR"/>
    <property type="match status" value="1"/>
</dbReference>
<keyword evidence="6 11" id="KW-0798">TonB box</keyword>
<dbReference type="Pfam" id="PF07715">
    <property type="entry name" value="Plug"/>
    <property type="match status" value="1"/>
</dbReference>